<evidence type="ECO:0000313" key="1">
    <source>
        <dbReference type="EMBL" id="GAF84708.1"/>
    </source>
</evidence>
<dbReference type="AlphaFoldDB" id="X0SU46"/>
<name>X0SU46_9ZZZZ</name>
<gene>
    <name evidence="1" type="ORF">S01H1_04506</name>
</gene>
<sequence>MDIFIYYEESYERNTILRVKEKILGILNSDSEGISNNFEVDDLWIVYTEHSFIKLEIGIKSISEARKDTIYIIESKIPNPEQAIVYDKNGIVKKIYSENWVNLDDFETLKEQFFSESYKFIDNYEKFLSSFGESDSYRTYHNYNNAFHTLVKLQSMVDGNYYNLYQPREFLMSVYYNHNYELVRRYVQASTGMRISDIVDRKDKL</sequence>
<organism evidence="1">
    <name type="scientific">marine sediment metagenome</name>
    <dbReference type="NCBI Taxonomy" id="412755"/>
    <lineage>
        <taxon>unclassified sequences</taxon>
        <taxon>metagenomes</taxon>
        <taxon>ecological metagenomes</taxon>
    </lineage>
</organism>
<dbReference type="EMBL" id="BARS01002377">
    <property type="protein sequence ID" value="GAF84708.1"/>
    <property type="molecule type" value="Genomic_DNA"/>
</dbReference>
<proteinExistence type="predicted"/>
<protein>
    <submittedName>
        <fullName evidence="1">Uncharacterized protein</fullName>
    </submittedName>
</protein>
<reference evidence="1" key="1">
    <citation type="journal article" date="2014" name="Front. Microbiol.">
        <title>High frequency of phylogenetically diverse reductive dehalogenase-homologous genes in deep subseafloor sedimentary metagenomes.</title>
        <authorList>
            <person name="Kawai M."/>
            <person name="Futagami T."/>
            <person name="Toyoda A."/>
            <person name="Takaki Y."/>
            <person name="Nishi S."/>
            <person name="Hori S."/>
            <person name="Arai W."/>
            <person name="Tsubouchi T."/>
            <person name="Morono Y."/>
            <person name="Uchiyama I."/>
            <person name="Ito T."/>
            <person name="Fujiyama A."/>
            <person name="Inagaki F."/>
            <person name="Takami H."/>
        </authorList>
    </citation>
    <scope>NUCLEOTIDE SEQUENCE</scope>
    <source>
        <strain evidence="1">Expedition CK06-06</strain>
    </source>
</reference>
<accession>X0SU46</accession>
<comment type="caution">
    <text evidence="1">The sequence shown here is derived from an EMBL/GenBank/DDBJ whole genome shotgun (WGS) entry which is preliminary data.</text>
</comment>
<feature type="non-terminal residue" evidence="1">
    <location>
        <position position="205"/>
    </location>
</feature>